<dbReference type="PANTHER" id="PTHR11039:SF65">
    <property type="entry name" value="NEBULIN"/>
    <property type="match status" value="1"/>
</dbReference>
<dbReference type="GO" id="GO:0071691">
    <property type="term" value="P:cardiac muscle thin filament assembly"/>
    <property type="evidence" value="ECO:0007669"/>
    <property type="project" value="TreeGrafter"/>
</dbReference>
<dbReference type="EMBL" id="PPHD01015444">
    <property type="protein sequence ID" value="POI29397.1"/>
    <property type="molecule type" value="Genomic_DNA"/>
</dbReference>
<keyword evidence="2" id="KW-0009">Actin-binding</keyword>
<comment type="caution">
    <text evidence="3">The sequence shown here is derived from an EMBL/GenBank/DDBJ whole genome shotgun (WGS) entry which is preliminary data.</text>
</comment>
<dbReference type="GO" id="GO:0030018">
    <property type="term" value="C:Z disc"/>
    <property type="evidence" value="ECO:0007669"/>
    <property type="project" value="InterPro"/>
</dbReference>
<dbReference type="Proteomes" id="UP000237246">
    <property type="component" value="Unassembled WGS sequence"/>
</dbReference>
<evidence type="ECO:0008006" key="5">
    <source>
        <dbReference type="Google" id="ProtNLM"/>
    </source>
</evidence>
<evidence type="ECO:0000256" key="2">
    <source>
        <dbReference type="ARBA" id="ARBA00023203"/>
    </source>
</evidence>
<evidence type="ECO:0000313" key="3">
    <source>
        <dbReference type="EMBL" id="POI29397.1"/>
    </source>
</evidence>
<name>A0A2P4SZ54_BAMTH</name>
<dbReference type="PRINTS" id="PR00510">
    <property type="entry name" value="NEBULIN"/>
</dbReference>
<evidence type="ECO:0000256" key="1">
    <source>
        <dbReference type="ARBA" id="ARBA00022737"/>
    </source>
</evidence>
<dbReference type="OrthoDB" id="9295290at2759"/>
<reference evidence="3 4" key="1">
    <citation type="submission" date="2018-01" db="EMBL/GenBank/DDBJ databases">
        <title>Comparison of the Chinese Bamboo Partridge and Red Junglefowl genome sequences highlights the importance of demography in genome evolution.</title>
        <authorList>
            <person name="Tiley G.P."/>
            <person name="Kimball R.T."/>
            <person name="Braun E.L."/>
            <person name="Burleigh J.G."/>
        </authorList>
    </citation>
    <scope>NUCLEOTIDE SEQUENCE [LARGE SCALE GENOMIC DNA]</scope>
    <source>
        <strain evidence="3">RTK389</strain>
        <tissue evidence="3">Blood</tissue>
    </source>
</reference>
<dbReference type="SMART" id="SM00227">
    <property type="entry name" value="NEBU"/>
    <property type="match status" value="33"/>
</dbReference>
<dbReference type="PROSITE" id="PS51216">
    <property type="entry name" value="NEBULIN"/>
    <property type="match status" value="23"/>
</dbReference>
<keyword evidence="1" id="KW-0677">Repeat</keyword>
<accession>A0A2P4SZ54</accession>
<dbReference type="GO" id="GO:0051015">
    <property type="term" value="F:actin filament binding"/>
    <property type="evidence" value="ECO:0007669"/>
    <property type="project" value="InterPro"/>
</dbReference>
<dbReference type="PANTHER" id="PTHR11039">
    <property type="entry name" value="NEBULIN"/>
    <property type="match status" value="1"/>
</dbReference>
<dbReference type="InterPro" id="IPR000900">
    <property type="entry name" value="Nebulin_repeat"/>
</dbReference>
<dbReference type="AlphaFoldDB" id="A0A2P4SZ54"/>
<organism evidence="3 4">
    <name type="scientific">Bambusicola thoracicus</name>
    <name type="common">Chinese bamboo-partridge</name>
    <name type="synonym">Perdix thoracica</name>
    <dbReference type="NCBI Taxonomy" id="9083"/>
    <lineage>
        <taxon>Eukaryota</taxon>
        <taxon>Metazoa</taxon>
        <taxon>Chordata</taxon>
        <taxon>Craniata</taxon>
        <taxon>Vertebrata</taxon>
        <taxon>Euteleostomi</taxon>
        <taxon>Archelosauria</taxon>
        <taxon>Archosauria</taxon>
        <taxon>Dinosauria</taxon>
        <taxon>Saurischia</taxon>
        <taxon>Theropoda</taxon>
        <taxon>Coelurosauria</taxon>
        <taxon>Aves</taxon>
        <taxon>Neognathae</taxon>
        <taxon>Galloanserae</taxon>
        <taxon>Galliformes</taxon>
        <taxon>Phasianidae</taxon>
        <taxon>Perdicinae</taxon>
        <taxon>Bambusicola</taxon>
    </lineage>
</organism>
<dbReference type="Pfam" id="PF00880">
    <property type="entry name" value="Nebulin"/>
    <property type="match status" value="20"/>
</dbReference>
<evidence type="ECO:0000313" key="4">
    <source>
        <dbReference type="Proteomes" id="UP000237246"/>
    </source>
</evidence>
<feature type="non-terminal residue" evidence="3">
    <location>
        <position position="1"/>
    </location>
</feature>
<protein>
    <recommendedName>
        <fullName evidence="5">SH3 domain-containing protein</fullName>
    </recommendedName>
</protein>
<gene>
    <name evidence="3" type="ORF">CIB84_006853</name>
</gene>
<keyword evidence="4" id="KW-1185">Reference proteome</keyword>
<dbReference type="InterPro" id="IPR055297">
    <property type="entry name" value="NEBU/NEBL"/>
</dbReference>
<proteinExistence type="predicted"/>
<sequence>NVYKQDYNSWFKGIGWSPLGSLDVEKAKKAGDALNEKKYRQHPDTIKFTSVPDSMTMVLAQHNTKQLSDVAYKQEGEKVKHKYKLDPDVPQFIQARVNAFNLSDANYKADWKKTIAKGYDLKPDAIPIIAAKASRNIASDYKYKESYEKDKGRQVGYRSLQDDPKLVHYMHVAKMQSDREYKKDYEVTKTKYHTPLDMFSVTAAKKAQEAVTNTGYKQLIHHYTLLPDSVNLELSRNMMQLQSDNMYKADFNNWLRGVGWLPIQSLEVEKAKKASEILSEKKYRQHPDKLKYSIPLDAMEQVLAKQNAKTMNKRLYTDKWNKEKTSIHVMPDTPEILQSRVNQITMSNKLYKAGWEEDKKKGYDMRPDAIPIKAAKTSQDIASDYKYKLAHEKAKGKHIGFRSLEDDPKLVHFMQVAKMQSDREYKKDYEKAKTNFHTPVDMLSVVAAKKAQEVTTNANYKNLIHVYNVLPDAMSLELAKNMMQIQSNHQYKQAWEEDKKKVHMTPDIPQFALAKANAFNISDKMYRHSFEEARKKGYDLRSDAIPIKAAKASRDIASDYKYKLGYEQDKGKLVGFRSLQDDPKLVHYMQVAKMQSDREYKKAYETSKTHYQTPSDALSIMAAKEAQDRVTNANYKRLIHHYMLLPDAMSFELYRNMNQIQSNNEYKQDYNEWFKGIGWSPAGSLDVEKSKKATEIASDRKYRQHPSIFPFTKQTDAMDMVLAKHNADIMNKHAYTQAWEKDKTQVHVMPDTPDILQAKQNKANYSQKQYKLDWEEMIKKGYDLTPEAISVKAAKASRDIASDYKYKEGYRKQQGHHIGFRSLQDDPKMLWSMQVAKMQSEREYKKDFEKWKTKFNMPVDMLGFLLAKKCQELVSDVDYKHMLHRWTCLPDQNDVTQAKRVYELQSDNLYKSDLQWLRGIGWSPLGSLESEKNKKASEILSEKKYRQHPDTIKFTSIPDAMNITLAKSNAKNRSDILYREAWNKDKTQVHIMPDTPEILLAKSNLINTSDKHYKLGYEELRRKGYDLPPDAIPIKSAKASRDIASEYKYKTAYRKQLGHHVGARNIEDDPKMVWSMHVAKIQSDREYKKAFEKTKTHFSSPVDMLGIVLAKKCQELVSDVDYKHLLHRWTCLPDQNDVVQARKVYDLQSDVSYHLVGV</sequence>
<dbReference type="InterPro" id="IPR013998">
    <property type="entry name" value="Nebulin-like"/>
</dbReference>